<dbReference type="EMBL" id="OV121138">
    <property type="protein sequence ID" value="CAH0560618.1"/>
    <property type="molecule type" value="Genomic_DNA"/>
</dbReference>
<dbReference type="GO" id="GO:0006357">
    <property type="term" value="P:regulation of transcription by RNA polymerase II"/>
    <property type="evidence" value="ECO:0007669"/>
    <property type="project" value="TreeGrafter"/>
</dbReference>
<accession>A0A9P0BEX1</accession>
<keyword evidence="4" id="KW-1185">Reference proteome</keyword>
<feature type="region of interest" description="Disordered" evidence="1">
    <location>
        <begin position="153"/>
        <end position="209"/>
    </location>
</feature>
<organism evidence="3 4">
    <name type="scientific">Brassicogethes aeneus</name>
    <name type="common">Rape pollen beetle</name>
    <name type="synonym">Meligethes aeneus</name>
    <dbReference type="NCBI Taxonomy" id="1431903"/>
    <lineage>
        <taxon>Eukaryota</taxon>
        <taxon>Metazoa</taxon>
        <taxon>Ecdysozoa</taxon>
        <taxon>Arthropoda</taxon>
        <taxon>Hexapoda</taxon>
        <taxon>Insecta</taxon>
        <taxon>Pterygota</taxon>
        <taxon>Neoptera</taxon>
        <taxon>Endopterygota</taxon>
        <taxon>Coleoptera</taxon>
        <taxon>Polyphaga</taxon>
        <taxon>Cucujiformia</taxon>
        <taxon>Nitidulidae</taxon>
        <taxon>Meligethinae</taxon>
        <taxon>Brassicogethes</taxon>
    </lineage>
</organism>
<dbReference type="GO" id="GO:0005667">
    <property type="term" value="C:transcription regulator complex"/>
    <property type="evidence" value="ECO:0007669"/>
    <property type="project" value="TreeGrafter"/>
</dbReference>
<evidence type="ECO:0000313" key="3">
    <source>
        <dbReference type="EMBL" id="CAH0560618.1"/>
    </source>
</evidence>
<dbReference type="SMART" id="SM00595">
    <property type="entry name" value="MADF"/>
    <property type="match status" value="1"/>
</dbReference>
<evidence type="ECO:0000256" key="1">
    <source>
        <dbReference type="SAM" id="MobiDB-lite"/>
    </source>
</evidence>
<feature type="domain" description="MADF" evidence="2">
    <location>
        <begin position="14"/>
        <end position="105"/>
    </location>
</feature>
<dbReference type="AlphaFoldDB" id="A0A9P0BEX1"/>
<feature type="compositionally biased region" description="Low complexity" evidence="1">
    <location>
        <begin position="184"/>
        <end position="204"/>
    </location>
</feature>
<evidence type="ECO:0000259" key="2">
    <source>
        <dbReference type="Pfam" id="PF10545"/>
    </source>
</evidence>
<feature type="compositionally biased region" description="Polar residues" evidence="1">
    <location>
        <begin position="157"/>
        <end position="175"/>
    </location>
</feature>
<dbReference type="OrthoDB" id="6776244at2759"/>
<dbReference type="GO" id="GO:0005634">
    <property type="term" value="C:nucleus"/>
    <property type="evidence" value="ECO:0007669"/>
    <property type="project" value="TreeGrafter"/>
</dbReference>
<reference evidence="3" key="1">
    <citation type="submission" date="2021-12" db="EMBL/GenBank/DDBJ databases">
        <authorList>
            <person name="King R."/>
        </authorList>
    </citation>
    <scope>NUCLEOTIDE SEQUENCE</scope>
</reference>
<gene>
    <name evidence="3" type="ORF">MELIAE_LOCUS10348</name>
</gene>
<dbReference type="Pfam" id="PF10545">
    <property type="entry name" value="MADF_DNA_bdg"/>
    <property type="match status" value="1"/>
</dbReference>
<sequence length="315" mass="34112">MAGYSWTKENILELIRLVKVNPVLYAKKEKGYKDQQRKNQTWESLGLCVHPPCSGIEASKRFKNLRDTFCRERKKLVTSEPRSGAGADEAYYVTDWEWYVELQFLSEHISGRTTTSNMSRKQVSTPLLEQPVTVEMPGSALLKADALSPVALRKPGESTQSPSVALGDSSQSPSAGTADGDWASGSTENEDSSQSSFSDTSILSTPQSSTPICIRGKAAKRLLSSRAPPADLPKKARKVDDLSLNLAKLTASAEAVAQSIAASSSPASSDGDVAGMIKFALSNVEKKHKLSCMIDMLKVAQIYQNGQIPKITPDL</sequence>
<evidence type="ECO:0000313" key="4">
    <source>
        <dbReference type="Proteomes" id="UP001154078"/>
    </source>
</evidence>
<dbReference type="Proteomes" id="UP001154078">
    <property type="component" value="Chromosome 7"/>
</dbReference>
<dbReference type="InterPro" id="IPR039353">
    <property type="entry name" value="TF_Adf1"/>
</dbReference>
<dbReference type="PANTHER" id="PTHR12243:SF60">
    <property type="entry name" value="SI:CH211-15D5.12-RELATED"/>
    <property type="match status" value="1"/>
</dbReference>
<dbReference type="InterPro" id="IPR006578">
    <property type="entry name" value="MADF-dom"/>
</dbReference>
<proteinExistence type="predicted"/>
<protein>
    <recommendedName>
        <fullName evidence="2">MADF domain-containing protein</fullName>
    </recommendedName>
</protein>
<dbReference type="PANTHER" id="PTHR12243">
    <property type="entry name" value="MADF DOMAIN TRANSCRIPTION FACTOR"/>
    <property type="match status" value="1"/>
</dbReference>
<name>A0A9P0BEX1_BRAAE</name>